<evidence type="ECO:0008006" key="3">
    <source>
        <dbReference type="Google" id="ProtNLM"/>
    </source>
</evidence>
<name>A0ABT0ZSH0_9PSEU</name>
<dbReference type="EMBL" id="JAGSOV010000005">
    <property type="protein sequence ID" value="MCO1653677.1"/>
    <property type="molecule type" value="Genomic_DNA"/>
</dbReference>
<protein>
    <recommendedName>
        <fullName evidence="3">Permuted papain-like amidase YaeF/Yiix C92 family enzyme</fullName>
    </recommendedName>
</protein>
<gene>
    <name evidence="1" type="ORF">KDL28_01270</name>
</gene>
<keyword evidence="2" id="KW-1185">Reference proteome</keyword>
<dbReference type="SUPFAM" id="SSF54001">
    <property type="entry name" value="Cysteine proteinases"/>
    <property type="match status" value="1"/>
</dbReference>
<comment type="caution">
    <text evidence="1">The sequence shown here is derived from an EMBL/GenBank/DDBJ whole genome shotgun (WGS) entry which is preliminary data.</text>
</comment>
<dbReference type="Proteomes" id="UP001165283">
    <property type="component" value="Unassembled WGS sequence"/>
</dbReference>
<accession>A0ABT0ZSH0</accession>
<sequence>MAATHPPRREVPPALSLDHVTIERVPGGGTAKAVQPGDFLLSRAHGFRHRLIRFGQARRLRRDHRVYREYTHAALIISADGDLVEAVGSGVRHATLADYVDEPYTIVHIDASPEDRQQVVDVAVDILERKAQYSALSTVSIALWAFLGWRITFFMDGTYTCSGLVARCLLAVGAIFNQDVVKVTPAQLAISFGAPVPSVLPPRPTESAAPSAPAAPAVEPLVGPGVEPVAVGAEAAEKAVRPWRAVWPRRDQG</sequence>
<dbReference type="InterPro" id="IPR038765">
    <property type="entry name" value="Papain-like_cys_pep_sf"/>
</dbReference>
<reference evidence="1" key="1">
    <citation type="submission" date="2021-04" db="EMBL/GenBank/DDBJ databases">
        <title>Pseudonocardia sp. nov., isolated from sandy soil of mangrove forest.</title>
        <authorList>
            <person name="Zan Z."/>
            <person name="Huang R."/>
            <person name="Liu W."/>
        </authorList>
    </citation>
    <scope>NUCLEOTIDE SEQUENCE</scope>
    <source>
        <strain evidence="1">S2-4</strain>
    </source>
</reference>
<evidence type="ECO:0000313" key="1">
    <source>
        <dbReference type="EMBL" id="MCO1653677.1"/>
    </source>
</evidence>
<dbReference type="RefSeq" id="WP_252435297.1">
    <property type="nucleotide sequence ID" value="NZ_JAGSOV010000005.1"/>
</dbReference>
<evidence type="ECO:0000313" key="2">
    <source>
        <dbReference type="Proteomes" id="UP001165283"/>
    </source>
</evidence>
<proteinExistence type="predicted"/>
<organism evidence="1 2">
    <name type="scientific">Pseudonocardia humida</name>
    <dbReference type="NCBI Taxonomy" id="2800819"/>
    <lineage>
        <taxon>Bacteria</taxon>
        <taxon>Bacillati</taxon>
        <taxon>Actinomycetota</taxon>
        <taxon>Actinomycetes</taxon>
        <taxon>Pseudonocardiales</taxon>
        <taxon>Pseudonocardiaceae</taxon>
        <taxon>Pseudonocardia</taxon>
    </lineage>
</organism>
<dbReference type="Gene3D" id="3.90.1720.10">
    <property type="entry name" value="endopeptidase domain like (from Nostoc punctiforme)"/>
    <property type="match status" value="1"/>
</dbReference>